<keyword evidence="3 9" id="KW-0812">Transmembrane</keyword>
<keyword evidence="7 9" id="KW-0472">Membrane</keyword>
<keyword evidence="2" id="KW-0813">Transport</keyword>
<dbReference type="InterPro" id="IPR036640">
    <property type="entry name" value="ABC1_TM_sf"/>
</dbReference>
<evidence type="ECO:0000256" key="6">
    <source>
        <dbReference type="ARBA" id="ARBA00022989"/>
    </source>
</evidence>
<dbReference type="EMBL" id="JWZX01002746">
    <property type="protein sequence ID" value="KOO27198.1"/>
    <property type="molecule type" value="Genomic_DNA"/>
</dbReference>
<dbReference type="SUPFAM" id="SSF90123">
    <property type="entry name" value="ABC transporter transmembrane region"/>
    <property type="match status" value="1"/>
</dbReference>
<evidence type="ECO:0000256" key="4">
    <source>
        <dbReference type="ARBA" id="ARBA00022741"/>
    </source>
</evidence>
<feature type="transmembrane region" description="Helical" evidence="9">
    <location>
        <begin position="122"/>
        <end position="142"/>
    </location>
</feature>
<feature type="transmembrane region" description="Helical" evidence="9">
    <location>
        <begin position="355"/>
        <end position="374"/>
    </location>
</feature>
<dbReference type="GO" id="GO:0140359">
    <property type="term" value="F:ABC-type transporter activity"/>
    <property type="evidence" value="ECO:0007669"/>
    <property type="project" value="InterPro"/>
</dbReference>
<evidence type="ECO:0000256" key="8">
    <source>
        <dbReference type="SAM" id="MobiDB-lite"/>
    </source>
</evidence>
<proteinExistence type="predicted"/>
<dbReference type="CDD" id="cd18579">
    <property type="entry name" value="ABC_6TM_ABCC_D1"/>
    <property type="match status" value="1"/>
</dbReference>
<evidence type="ECO:0000256" key="7">
    <source>
        <dbReference type="ARBA" id="ARBA00023136"/>
    </source>
</evidence>
<evidence type="ECO:0000256" key="5">
    <source>
        <dbReference type="ARBA" id="ARBA00022840"/>
    </source>
</evidence>
<protein>
    <submittedName>
        <fullName evidence="11">Multidrug resistance protein a</fullName>
    </submittedName>
</protein>
<organism evidence="11 12">
    <name type="scientific">Chrysochromulina tobinii</name>
    <dbReference type="NCBI Taxonomy" id="1460289"/>
    <lineage>
        <taxon>Eukaryota</taxon>
        <taxon>Haptista</taxon>
        <taxon>Haptophyta</taxon>
        <taxon>Prymnesiophyceae</taxon>
        <taxon>Prymnesiales</taxon>
        <taxon>Chrysochromulinaceae</taxon>
        <taxon>Chrysochromulina</taxon>
    </lineage>
</organism>
<keyword evidence="6 9" id="KW-1133">Transmembrane helix</keyword>
<reference evidence="12" key="1">
    <citation type="journal article" date="2015" name="PLoS Genet.">
        <title>Genome Sequence and Transcriptome Analyses of Chrysochromulina tobin: Metabolic Tools for Enhanced Algal Fitness in the Prominent Order Prymnesiales (Haptophyceae).</title>
        <authorList>
            <person name="Hovde B.T."/>
            <person name="Deodato C.R."/>
            <person name="Hunsperger H.M."/>
            <person name="Ryken S.A."/>
            <person name="Yost W."/>
            <person name="Jha R.K."/>
            <person name="Patterson J."/>
            <person name="Monnat R.J. Jr."/>
            <person name="Barlow S.B."/>
            <person name="Starkenburg S.R."/>
            <person name="Cattolico R.A."/>
        </authorList>
    </citation>
    <scope>NUCLEOTIDE SEQUENCE</scope>
    <source>
        <strain evidence="12">CCMP291</strain>
    </source>
</reference>
<evidence type="ECO:0000256" key="2">
    <source>
        <dbReference type="ARBA" id="ARBA00022448"/>
    </source>
</evidence>
<evidence type="ECO:0000256" key="1">
    <source>
        <dbReference type="ARBA" id="ARBA00004141"/>
    </source>
</evidence>
<dbReference type="Pfam" id="PF00664">
    <property type="entry name" value="ABC_membrane"/>
    <property type="match status" value="1"/>
</dbReference>
<keyword evidence="5" id="KW-0067">ATP-binding</keyword>
<feature type="domain" description="ABC transmembrane type-1" evidence="10">
    <location>
        <begin position="188"/>
        <end position="369"/>
    </location>
</feature>
<dbReference type="OrthoDB" id="6500128at2759"/>
<gene>
    <name evidence="11" type="ORF">Ctob_003098</name>
</gene>
<evidence type="ECO:0000256" key="9">
    <source>
        <dbReference type="SAM" id="Phobius"/>
    </source>
</evidence>
<feature type="transmembrane region" description="Helical" evidence="9">
    <location>
        <begin position="315"/>
        <end position="335"/>
    </location>
</feature>
<dbReference type="GO" id="GO:0016020">
    <property type="term" value="C:membrane"/>
    <property type="evidence" value="ECO:0007669"/>
    <property type="project" value="UniProtKB-SubCell"/>
</dbReference>
<keyword evidence="4" id="KW-0547">Nucleotide-binding</keyword>
<dbReference type="PANTHER" id="PTHR24223">
    <property type="entry name" value="ATP-BINDING CASSETTE SUB-FAMILY C"/>
    <property type="match status" value="1"/>
</dbReference>
<dbReference type="AlphaFoldDB" id="A0A0M0JLP9"/>
<dbReference type="InterPro" id="IPR044746">
    <property type="entry name" value="ABCC_6TM_D1"/>
</dbReference>
<dbReference type="PROSITE" id="PS50929">
    <property type="entry name" value="ABC_TM1F"/>
    <property type="match status" value="1"/>
</dbReference>
<evidence type="ECO:0000259" key="10">
    <source>
        <dbReference type="PROSITE" id="PS50929"/>
    </source>
</evidence>
<comment type="caution">
    <text evidence="11">The sequence shown here is derived from an EMBL/GenBank/DDBJ whole genome shotgun (WGS) entry which is preliminary data.</text>
</comment>
<evidence type="ECO:0000313" key="11">
    <source>
        <dbReference type="EMBL" id="KOO27198.1"/>
    </source>
</evidence>
<evidence type="ECO:0000313" key="12">
    <source>
        <dbReference type="Proteomes" id="UP000037460"/>
    </source>
</evidence>
<evidence type="ECO:0000256" key="3">
    <source>
        <dbReference type="ARBA" id="ARBA00022692"/>
    </source>
</evidence>
<keyword evidence="12" id="KW-1185">Reference proteome</keyword>
<dbReference type="Gene3D" id="1.20.1560.10">
    <property type="entry name" value="ABC transporter type 1, transmembrane domain"/>
    <property type="match status" value="1"/>
</dbReference>
<name>A0A0M0JLP9_9EUKA</name>
<accession>A0A0M0JLP9</accession>
<dbReference type="GO" id="GO:0005524">
    <property type="term" value="F:ATP binding"/>
    <property type="evidence" value="ECO:0007669"/>
    <property type="project" value="UniProtKB-KW"/>
</dbReference>
<sequence>MSTYDTAGSFSKVLFLWCGPLALRGWRRPLHRSDIPTTPDAFRSTPLGDMYADAHADWTEERSRGRRGGPNVAYGPGRAIAGSAFFLGQYLCGLSGFLVTLVRPLLLRELLRAMPPIDGSPPAYSVSLAYGLAVALAVVVWLENYTRGLGLFYAGEVAPLRFTAAALQLIATKLMRLHVAEGRDGLETSLAGNDLLRLEGLLKLLPTAGASLTSLVGGLIALLLTLGPVGLVGLGLMTLVIVLTRHIAQQGKAVQMAMLKAADQRVNVMREIMEGAKVVKMQVWEEAYLARLQQARTIELHHQRRFRRLSVTSTALGRASPMVAAALTFIIYSRLYELEAAVIFPALSVFQSLRLPFILLPIIFNNLVSVFVSIRRVSAFLDLPEQPPRGMLLDAAPADANARSGRQSNGKATGKSPPPHRRIPKQ</sequence>
<feature type="region of interest" description="Disordered" evidence="8">
    <location>
        <begin position="392"/>
        <end position="426"/>
    </location>
</feature>
<comment type="subcellular location">
    <subcellularLocation>
        <location evidence="1">Membrane</location>
        <topology evidence="1">Multi-pass membrane protein</topology>
    </subcellularLocation>
</comment>
<feature type="transmembrane region" description="Helical" evidence="9">
    <location>
        <begin position="230"/>
        <end position="248"/>
    </location>
</feature>
<dbReference type="InterPro" id="IPR050173">
    <property type="entry name" value="ABC_transporter_C-like"/>
</dbReference>
<dbReference type="InterPro" id="IPR011527">
    <property type="entry name" value="ABC1_TM_dom"/>
</dbReference>
<feature type="transmembrane region" description="Helical" evidence="9">
    <location>
        <begin position="84"/>
        <end position="102"/>
    </location>
</feature>
<dbReference type="Proteomes" id="UP000037460">
    <property type="component" value="Unassembled WGS sequence"/>
</dbReference>